<comment type="caution">
    <text evidence="1">The sequence shown here is derived from an EMBL/GenBank/DDBJ whole genome shotgun (WGS) entry which is preliminary data.</text>
</comment>
<protein>
    <recommendedName>
        <fullName evidence="3">Response regulatory domain-containing protein</fullName>
    </recommendedName>
</protein>
<keyword evidence="2" id="KW-1185">Reference proteome</keyword>
<dbReference type="RefSeq" id="WP_325801376.1">
    <property type="nucleotide sequence ID" value="NZ_JAQGFR010000094.1"/>
</dbReference>
<gene>
    <name evidence="1" type="ORF">OW717_03590</name>
</gene>
<name>A0ABU6FM46_9PROT</name>
<reference evidence="1 2" key="1">
    <citation type="submission" date="2022-11" db="EMBL/GenBank/DDBJ databases">
        <title>Comparative genomics analysis of Acidithiobacillus ferriphilus.</title>
        <authorList>
            <person name="Ma L."/>
        </authorList>
    </citation>
    <scope>NUCLEOTIDE SEQUENCE [LARGE SCALE GENOMIC DNA]</scope>
    <source>
        <strain evidence="1 2">DY15</strain>
    </source>
</reference>
<organism evidence="1 2">
    <name type="scientific">Acidithiobacillus ferriphilus</name>
    <dbReference type="NCBI Taxonomy" id="1689834"/>
    <lineage>
        <taxon>Bacteria</taxon>
        <taxon>Pseudomonadati</taxon>
        <taxon>Pseudomonadota</taxon>
        <taxon>Acidithiobacillia</taxon>
        <taxon>Acidithiobacillales</taxon>
        <taxon>Acidithiobacillaceae</taxon>
        <taxon>Acidithiobacillus</taxon>
    </lineage>
</organism>
<evidence type="ECO:0000313" key="1">
    <source>
        <dbReference type="EMBL" id="MEB8513122.1"/>
    </source>
</evidence>
<dbReference type="EMBL" id="JAQGFR010000094">
    <property type="protein sequence ID" value="MEB8513122.1"/>
    <property type="molecule type" value="Genomic_DNA"/>
</dbReference>
<evidence type="ECO:0000313" key="2">
    <source>
        <dbReference type="Proteomes" id="UP001308776"/>
    </source>
</evidence>
<dbReference type="Proteomes" id="UP001308776">
    <property type="component" value="Unassembled WGS sequence"/>
</dbReference>
<evidence type="ECO:0008006" key="3">
    <source>
        <dbReference type="Google" id="ProtNLM"/>
    </source>
</evidence>
<accession>A0ABU6FM46</accession>
<proteinExistence type="predicted"/>
<sequence length="92" mass="10225">MTKNPSNSDSIFIRSIGMDARKEAVFRMAFKMFTRRHYQLLDAGDTQTPAVTIIDVDGTEGIAIAQRLHDERPEQRILLTSVSPQADGSSSD</sequence>